<dbReference type="GO" id="GO:0003700">
    <property type="term" value="F:DNA-binding transcription factor activity"/>
    <property type="evidence" value="ECO:0007669"/>
    <property type="project" value="InterPro"/>
</dbReference>
<evidence type="ECO:0000313" key="6">
    <source>
        <dbReference type="EMBL" id="QBQ98794.1"/>
    </source>
</evidence>
<dbReference type="Gene3D" id="3.40.190.290">
    <property type="match status" value="1"/>
</dbReference>
<dbReference type="AlphaFoldDB" id="A0A4P7CX88"/>
<organism evidence="6 7">
    <name type="scientific">Paraburkholderia pallida</name>
    <dbReference type="NCBI Taxonomy" id="2547399"/>
    <lineage>
        <taxon>Bacteria</taxon>
        <taxon>Pseudomonadati</taxon>
        <taxon>Pseudomonadota</taxon>
        <taxon>Betaproteobacteria</taxon>
        <taxon>Burkholderiales</taxon>
        <taxon>Burkholderiaceae</taxon>
        <taxon>Paraburkholderia</taxon>
    </lineage>
</organism>
<dbReference type="GO" id="GO:0043565">
    <property type="term" value="F:sequence-specific DNA binding"/>
    <property type="evidence" value="ECO:0007669"/>
    <property type="project" value="TreeGrafter"/>
</dbReference>
<dbReference type="InterPro" id="IPR005119">
    <property type="entry name" value="LysR_subst-bd"/>
</dbReference>
<dbReference type="InterPro" id="IPR036388">
    <property type="entry name" value="WH-like_DNA-bd_sf"/>
</dbReference>
<keyword evidence="7" id="KW-1185">Reference proteome</keyword>
<sequence>MPIETSLLPALASFANIARHRSFTRAATEMEVSRAALSQQLKALEQQLNVRLLHRTTRDMSLTEEGQRLFDTLAPALATIERAVAELGEAHAEPAGQIRVSTSRIAARLLLEPHMADFLARYPKLRLEFVMNDGFSNIVAEGLDAGIRLGESLDEHMVAVPVTPMLEMAIVGSPEYFARHGTPETPADLMRHNCLSYRFTSSGTIDRWSFTTPGTEAQTVVYEPKGNAIFNDDDSMLRAAIQGVGLVQHIDLCVQHQLANGSLVRVLRPWCRPFPGFYLYVPSRSQMPAKTRALMDFLIAQREQLERVRESR</sequence>
<dbReference type="PRINTS" id="PR00039">
    <property type="entry name" value="HTHLYSR"/>
</dbReference>
<dbReference type="PROSITE" id="PS50931">
    <property type="entry name" value="HTH_LYSR"/>
    <property type="match status" value="1"/>
</dbReference>
<dbReference type="Pfam" id="PF00126">
    <property type="entry name" value="HTH_1"/>
    <property type="match status" value="1"/>
</dbReference>
<keyword evidence="2" id="KW-0805">Transcription regulation</keyword>
<dbReference type="GO" id="GO:0006351">
    <property type="term" value="P:DNA-templated transcription"/>
    <property type="evidence" value="ECO:0007669"/>
    <property type="project" value="TreeGrafter"/>
</dbReference>
<dbReference type="EMBL" id="CP038149">
    <property type="protein sequence ID" value="QBQ98794.1"/>
    <property type="molecule type" value="Genomic_DNA"/>
</dbReference>
<evidence type="ECO:0000256" key="4">
    <source>
        <dbReference type="ARBA" id="ARBA00023163"/>
    </source>
</evidence>
<protein>
    <submittedName>
        <fullName evidence="6">LysR family transcriptional regulator</fullName>
    </submittedName>
</protein>
<proteinExistence type="inferred from homology"/>
<dbReference type="KEGG" id="ppai:E1956_16115"/>
<evidence type="ECO:0000313" key="7">
    <source>
        <dbReference type="Proteomes" id="UP000295727"/>
    </source>
</evidence>
<dbReference type="FunFam" id="1.10.10.10:FF:000001">
    <property type="entry name" value="LysR family transcriptional regulator"/>
    <property type="match status" value="1"/>
</dbReference>
<dbReference type="RefSeq" id="WP_134750928.1">
    <property type="nucleotide sequence ID" value="NZ_CP038149.1"/>
</dbReference>
<reference evidence="6 7" key="1">
    <citation type="submission" date="2019-03" db="EMBL/GenBank/DDBJ databases">
        <title>Paraburkholderia sp. 7MH5, isolated from subtropical forest soil.</title>
        <authorList>
            <person name="Gao Z.-H."/>
            <person name="Qiu L.-H."/>
        </authorList>
    </citation>
    <scope>NUCLEOTIDE SEQUENCE [LARGE SCALE GENOMIC DNA]</scope>
    <source>
        <strain evidence="6 7">7MH5</strain>
    </source>
</reference>
<name>A0A4P7CX88_9BURK</name>
<gene>
    <name evidence="6" type="ORF">E1956_16115</name>
</gene>
<dbReference type="PANTHER" id="PTHR30537:SF1">
    <property type="entry name" value="HTH-TYPE TRANSCRIPTIONAL REGULATOR PGRR"/>
    <property type="match status" value="1"/>
</dbReference>
<dbReference type="Pfam" id="PF03466">
    <property type="entry name" value="LysR_substrate"/>
    <property type="match status" value="1"/>
</dbReference>
<dbReference type="CDD" id="cd08474">
    <property type="entry name" value="PBP2_CrgA_like_5"/>
    <property type="match status" value="1"/>
</dbReference>
<dbReference type="InterPro" id="IPR058163">
    <property type="entry name" value="LysR-type_TF_proteobact-type"/>
</dbReference>
<evidence type="ECO:0000259" key="5">
    <source>
        <dbReference type="PROSITE" id="PS50931"/>
    </source>
</evidence>
<keyword evidence="3" id="KW-0238">DNA-binding</keyword>
<evidence type="ECO:0000256" key="2">
    <source>
        <dbReference type="ARBA" id="ARBA00023015"/>
    </source>
</evidence>
<dbReference type="SUPFAM" id="SSF53850">
    <property type="entry name" value="Periplasmic binding protein-like II"/>
    <property type="match status" value="1"/>
</dbReference>
<dbReference type="OrthoDB" id="5525645at2"/>
<comment type="similarity">
    <text evidence="1">Belongs to the LysR transcriptional regulatory family.</text>
</comment>
<accession>A0A4P7CX88</accession>
<dbReference type="SUPFAM" id="SSF46785">
    <property type="entry name" value="Winged helix' DNA-binding domain"/>
    <property type="match status" value="1"/>
</dbReference>
<keyword evidence="4" id="KW-0804">Transcription</keyword>
<dbReference type="PANTHER" id="PTHR30537">
    <property type="entry name" value="HTH-TYPE TRANSCRIPTIONAL REGULATOR"/>
    <property type="match status" value="1"/>
</dbReference>
<feature type="domain" description="HTH lysR-type" evidence="5">
    <location>
        <begin position="8"/>
        <end position="63"/>
    </location>
</feature>
<dbReference type="InterPro" id="IPR000847">
    <property type="entry name" value="LysR_HTH_N"/>
</dbReference>
<evidence type="ECO:0000256" key="3">
    <source>
        <dbReference type="ARBA" id="ARBA00023125"/>
    </source>
</evidence>
<dbReference type="Proteomes" id="UP000295727">
    <property type="component" value="Chromosome 2"/>
</dbReference>
<dbReference type="InterPro" id="IPR036390">
    <property type="entry name" value="WH_DNA-bd_sf"/>
</dbReference>
<evidence type="ECO:0000256" key="1">
    <source>
        <dbReference type="ARBA" id="ARBA00009437"/>
    </source>
</evidence>
<dbReference type="Gene3D" id="1.10.10.10">
    <property type="entry name" value="Winged helix-like DNA-binding domain superfamily/Winged helix DNA-binding domain"/>
    <property type="match status" value="1"/>
</dbReference>